<proteinExistence type="predicted"/>
<feature type="transmembrane region" description="Helical" evidence="1">
    <location>
        <begin position="20"/>
        <end position="38"/>
    </location>
</feature>
<feature type="transmembrane region" description="Helical" evidence="1">
    <location>
        <begin position="200"/>
        <end position="217"/>
    </location>
</feature>
<feature type="transmembrane region" description="Helical" evidence="1">
    <location>
        <begin position="90"/>
        <end position="112"/>
    </location>
</feature>
<organism evidence="2 3">
    <name type="scientific">Entamoeba invadens IP1</name>
    <dbReference type="NCBI Taxonomy" id="370355"/>
    <lineage>
        <taxon>Eukaryota</taxon>
        <taxon>Amoebozoa</taxon>
        <taxon>Evosea</taxon>
        <taxon>Archamoebae</taxon>
        <taxon>Mastigamoebida</taxon>
        <taxon>Entamoebidae</taxon>
        <taxon>Entamoeba</taxon>
    </lineage>
</organism>
<gene>
    <name evidence="2" type="ORF">EIN_311790</name>
</gene>
<keyword evidence="1" id="KW-0472">Membrane</keyword>
<accession>A0A0A1TUX6</accession>
<dbReference type="OrthoDB" id="430207at2759"/>
<evidence type="ECO:0000313" key="3">
    <source>
        <dbReference type="Proteomes" id="UP000014680"/>
    </source>
</evidence>
<evidence type="ECO:0000256" key="1">
    <source>
        <dbReference type="SAM" id="Phobius"/>
    </source>
</evidence>
<reference evidence="2 3" key="1">
    <citation type="submission" date="2012-10" db="EMBL/GenBank/DDBJ databases">
        <authorList>
            <person name="Zafar N."/>
            <person name="Inman J."/>
            <person name="Hall N."/>
            <person name="Lorenzi H."/>
            <person name="Caler E."/>
        </authorList>
    </citation>
    <scope>NUCLEOTIDE SEQUENCE [LARGE SCALE GENOMIC DNA]</scope>
    <source>
        <strain evidence="2 3">IP1</strain>
    </source>
</reference>
<feature type="transmembrane region" description="Helical" evidence="1">
    <location>
        <begin position="173"/>
        <end position="194"/>
    </location>
</feature>
<dbReference type="AlphaFoldDB" id="A0A0A1TUX6"/>
<dbReference type="OMA" id="NIAMNAM"/>
<feature type="transmembrane region" description="Helical" evidence="1">
    <location>
        <begin position="132"/>
        <end position="152"/>
    </location>
</feature>
<name>A0A0A1TUX6_ENTIV</name>
<keyword evidence="3" id="KW-1185">Reference proteome</keyword>
<evidence type="ECO:0000313" key="2">
    <source>
        <dbReference type="EMBL" id="ELP83918.1"/>
    </source>
</evidence>
<dbReference type="Proteomes" id="UP000014680">
    <property type="component" value="Unassembled WGS sequence"/>
</dbReference>
<protein>
    <submittedName>
        <fullName evidence="2">Uncharacterized protein</fullName>
    </submittedName>
</protein>
<sequence length="238" mass="27032">MSLQSVKNDVLRVFSQNGKVGVIIIVLELVLVLCYNYVPIVNIAMNAMASLKMKMSIIYSMISTGLFMGVVPWLVDIFQGHIRPALRVRTGIFMFLCYAFVGLQTDIFYGLQSAWFGDEGVLSVVEKMLIDQLIWTPLYMSHFNYWANFIYNTGVTLPKCSTQIIKKYFQHDWLVGLIGGYIIWVPSCCVIYAMEPALQLIMMNLVGVLFVVVMATITRANGLEESRTFESMDQFELP</sequence>
<dbReference type="GeneID" id="14882900"/>
<feature type="transmembrane region" description="Helical" evidence="1">
    <location>
        <begin position="58"/>
        <end position="78"/>
    </location>
</feature>
<dbReference type="KEGG" id="eiv:EIN_311790"/>
<keyword evidence="1" id="KW-0812">Transmembrane</keyword>
<dbReference type="EMBL" id="KB207208">
    <property type="protein sequence ID" value="ELP83918.1"/>
    <property type="molecule type" value="Genomic_DNA"/>
</dbReference>
<keyword evidence="1" id="KW-1133">Transmembrane helix</keyword>
<dbReference type="VEuPathDB" id="AmoebaDB:EIN_311790"/>
<dbReference type="RefSeq" id="XP_004183264.1">
    <property type="nucleotide sequence ID" value="XM_004183216.1"/>
</dbReference>